<comment type="caution">
    <text evidence="1">The sequence shown here is derived from an EMBL/GenBank/DDBJ whole genome shotgun (WGS) entry which is preliminary data.</text>
</comment>
<organism evidence="1 2">
    <name type="scientific">Naganishia adeliensis</name>
    <dbReference type="NCBI Taxonomy" id="92952"/>
    <lineage>
        <taxon>Eukaryota</taxon>
        <taxon>Fungi</taxon>
        <taxon>Dikarya</taxon>
        <taxon>Basidiomycota</taxon>
        <taxon>Agaricomycotina</taxon>
        <taxon>Tremellomycetes</taxon>
        <taxon>Filobasidiales</taxon>
        <taxon>Filobasidiaceae</taxon>
        <taxon>Naganishia</taxon>
    </lineage>
</organism>
<accession>A0ACC2V6L6</accession>
<dbReference type="EMBL" id="JASBWS010000137">
    <property type="protein sequence ID" value="KAJ9094560.1"/>
    <property type="molecule type" value="Genomic_DNA"/>
</dbReference>
<proteinExistence type="predicted"/>
<protein>
    <submittedName>
        <fullName evidence="1">Uncharacterized protein</fullName>
    </submittedName>
</protein>
<sequence length="439" mass="46688">MIPPQKTAARPSKAPQKRAAHTSQDTSMHPPKKQRPEAAKGVAKVAGAGADARAAGEKVKRKDGAEMTLAGQGTAGEGLIPTAPAGGQTVESASSRRTDGIGRGSEDGGCCYGREASNHKRCNGTKQGKAHEIGSQDDHRSVQTPSSKESHEDTYQNPPQSSTSADGKQLHTARRMQPTKPLTSDGQNALGRPKNASGSNPTRGIEGRDVVFVTRKTGLGSYMRRCKALLVEDGLNQITLHALCVAIPHAVMLLYALIDILPFPRQYIHHEIQTSSVECHDEMSFVAGLGADGAGKGKGKALAIFEEDEAGIRSRTKSGIRIIIRIGKGARVSQAEHENPTGPSRSAKARPNKVQRVARREEQDGEGDEDMGEVVEEEERMNEEAAAGRVEPMKQAEKSVDSSRRKQGKTGNQTPGGKKQKSGGGKGKPRPSAVAMDVD</sequence>
<reference evidence="1" key="1">
    <citation type="submission" date="2023-04" db="EMBL/GenBank/DDBJ databases">
        <title>Draft Genome sequencing of Naganishia species isolated from polar environments using Oxford Nanopore Technology.</title>
        <authorList>
            <person name="Leo P."/>
            <person name="Venkateswaran K."/>
        </authorList>
    </citation>
    <scope>NUCLEOTIDE SEQUENCE</scope>
    <source>
        <strain evidence="1">MNA-CCFEE 5262</strain>
    </source>
</reference>
<evidence type="ECO:0000313" key="1">
    <source>
        <dbReference type="EMBL" id="KAJ9094560.1"/>
    </source>
</evidence>
<keyword evidence="2" id="KW-1185">Reference proteome</keyword>
<evidence type="ECO:0000313" key="2">
    <source>
        <dbReference type="Proteomes" id="UP001230649"/>
    </source>
</evidence>
<name>A0ACC2V6L6_9TREE</name>
<dbReference type="Proteomes" id="UP001230649">
    <property type="component" value="Unassembled WGS sequence"/>
</dbReference>
<gene>
    <name evidence="1" type="ORF">QFC20_006875</name>
</gene>